<dbReference type="RefSeq" id="WP_204468843.1">
    <property type="nucleotide sequence ID" value="NZ_JACLYU010000009.1"/>
</dbReference>
<reference evidence="2" key="1">
    <citation type="submission" date="2020-08" db="EMBL/GenBank/DDBJ databases">
        <authorList>
            <person name="Cejkova D."/>
            <person name="Kubasova T."/>
            <person name="Jahodarova E."/>
            <person name="Rychlik I."/>
        </authorList>
    </citation>
    <scope>NUCLEOTIDE SEQUENCE</scope>
    <source>
        <strain evidence="2">An836</strain>
    </source>
</reference>
<dbReference type="AlphaFoldDB" id="A0A938WXQ0"/>
<keyword evidence="1" id="KW-0812">Transmembrane</keyword>
<keyword evidence="1" id="KW-0472">Membrane</keyword>
<comment type="caution">
    <text evidence="2">The sequence shown here is derived from an EMBL/GenBank/DDBJ whole genome shotgun (WGS) entry which is preliminary data.</text>
</comment>
<feature type="transmembrane region" description="Helical" evidence="1">
    <location>
        <begin position="148"/>
        <end position="163"/>
    </location>
</feature>
<name>A0A938WXQ0_9BIFI</name>
<protein>
    <submittedName>
        <fullName evidence="2">Uncharacterized protein</fullName>
    </submittedName>
</protein>
<feature type="transmembrane region" description="Helical" evidence="1">
    <location>
        <begin position="391"/>
        <end position="409"/>
    </location>
</feature>
<gene>
    <name evidence="2" type="ORF">H7U32_05675</name>
</gene>
<keyword evidence="3" id="KW-1185">Reference proteome</keyword>
<proteinExistence type="predicted"/>
<evidence type="ECO:0000256" key="1">
    <source>
        <dbReference type="SAM" id="Phobius"/>
    </source>
</evidence>
<organism evidence="2 3">
    <name type="scientific">Bifidobacterium pullorum subsp. saeculare</name>
    <dbReference type="NCBI Taxonomy" id="78257"/>
    <lineage>
        <taxon>Bacteria</taxon>
        <taxon>Bacillati</taxon>
        <taxon>Actinomycetota</taxon>
        <taxon>Actinomycetes</taxon>
        <taxon>Bifidobacteriales</taxon>
        <taxon>Bifidobacteriaceae</taxon>
        <taxon>Bifidobacterium</taxon>
    </lineage>
</organism>
<dbReference type="Proteomes" id="UP000718821">
    <property type="component" value="Unassembled WGS sequence"/>
</dbReference>
<dbReference type="Pfam" id="PF19484">
    <property type="entry name" value="DUF6020"/>
    <property type="match status" value="1"/>
</dbReference>
<evidence type="ECO:0000313" key="2">
    <source>
        <dbReference type="EMBL" id="MBM6699811.1"/>
    </source>
</evidence>
<keyword evidence="1" id="KW-1133">Transmembrane helix</keyword>
<feature type="transmembrane region" description="Helical" evidence="1">
    <location>
        <begin position="76"/>
        <end position="95"/>
    </location>
</feature>
<reference evidence="2" key="2">
    <citation type="journal article" date="2021" name="Sci. Rep.">
        <title>The distribution of antibiotic resistance genes in chicken gut microbiota commensals.</title>
        <authorList>
            <person name="Juricova H."/>
            <person name="Matiasovicova J."/>
            <person name="Kubasova T."/>
            <person name="Cejkova D."/>
            <person name="Rychlik I."/>
        </authorList>
    </citation>
    <scope>NUCLEOTIDE SEQUENCE</scope>
    <source>
        <strain evidence="2">An836</strain>
    </source>
</reference>
<feature type="transmembrane region" description="Helical" evidence="1">
    <location>
        <begin position="44"/>
        <end position="64"/>
    </location>
</feature>
<accession>A0A938WXQ0</accession>
<evidence type="ECO:0000313" key="3">
    <source>
        <dbReference type="Proteomes" id="UP000718821"/>
    </source>
</evidence>
<feature type="transmembrane region" description="Helical" evidence="1">
    <location>
        <begin position="170"/>
        <end position="192"/>
    </location>
</feature>
<feature type="transmembrane region" description="Helical" evidence="1">
    <location>
        <begin position="366"/>
        <end position="384"/>
    </location>
</feature>
<dbReference type="InterPro" id="IPR046062">
    <property type="entry name" value="DUF6020"/>
</dbReference>
<sequence length="456" mass="51001">MFPGFLQADHQNTISGIAMGNLSEWHSLLWGFLSYPLIYLSPSFGLYGLLQIGIFVAAAAYSITRLSTLELITRRTATVLTWVFALCPTFLLYNLLYSSDVVFAVLLLPLTVQLMEVAHSKGACLQRVSFLVGFGLLLYAEYELRKNAMLIVIVVLIVLFVVYKMARKRLIVLAAACLAAVMGTGFVFSNVLHAEPSPSQELLSVPVQQIARAYQDGGTIPEDANRYLTRIHSREYWTTQYLPYNADPVKFQFDETKEPVELTPEFVKAWVQIGLKNPGSYVRAYLDLMNPYWQLVANPSTEYIDTDFMDHDNYTRAACGNDGCRAGYVAQFQSNYSPARRIASTAFNTVNGLGVPLVTDVTDLVLFNRALPLWMYAIGWIVAVHRRQVRAYAIFSLPMLCILASLLAFSPVASFRYSLQMYYVLPVLLAWMMNHKATEVKDDGVATLGETGDTSA</sequence>
<dbReference type="EMBL" id="JACLYU010000009">
    <property type="protein sequence ID" value="MBM6699811.1"/>
    <property type="molecule type" value="Genomic_DNA"/>
</dbReference>